<dbReference type="Proteomes" id="UP000016412">
    <property type="component" value="Unassembled WGS sequence"/>
</dbReference>
<dbReference type="RefSeq" id="WP_021331608.1">
    <property type="nucleotide sequence ID" value="NZ_AUZJ01000071.1"/>
</dbReference>
<organism evidence="3 5">
    <name type="scientific">Treponema socranskii subsp. socranskii VPI DR56BR1116 = ATCC 35536</name>
    <dbReference type="NCBI Taxonomy" id="1125725"/>
    <lineage>
        <taxon>Bacteria</taxon>
        <taxon>Pseudomonadati</taxon>
        <taxon>Spirochaetota</taxon>
        <taxon>Spirochaetia</taxon>
        <taxon>Spirochaetales</taxon>
        <taxon>Treponemataceae</taxon>
        <taxon>Treponema</taxon>
    </lineage>
</organism>
<feature type="domain" description="Transcriptional regulator DauR-like HTH" evidence="2">
    <location>
        <begin position="153"/>
        <end position="211"/>
    </location>
</feature>
<protein>
    <submittedName>
        <fullName evidence="3">HTH domain protein</fullName>
    </submittedName>
</protein>
<dbReference type="Pfam" id="PF13309">
    <property type="entry name" value="HTH_22"/>
    <property type="match status" value="1"/>
</dbReference>
<dbReference type="PATRIC" id="fig|1125725.3.peg.2622"/>
<evidence type="ECO:0000313" key="5">
    <source>
        <dbReference type="Proteomes" id="UP000016412"/>
    </source>
</evidence>
<proteinExistence type="predicted"/>
<feature type="domain" description="YheO-like" evidence="1">
    <location>
        <begin position="11"/>
        <end position="121"/>
    </location>
</feature>
<evidence type="ECO:0000313" key="6">
    <source>
        <dbReference type="Proteomes" id="UP000016646"/>
    </source>
</evidence>
<evidence type="ECO:0000259" key="1">
    <source>
        <dbReference type="Pfam" id="PF08348"/>
    </source>
</evidence>
<name>U1F610_TRESO</name>
<dbReference type="AlphaFoldDB" id="U1F610"/>
<evidence type="ECO:0000313" key="4">
    <source>
        <dbReference type="EMBL" id="ERJ98921.1"/>
    </source>
</evidence>
<comment type="caution">
    <text evidence="3">The sequence shown here is derived from an EMBL/GenBank/DDBJ whole genome shotgun (WGS) entry which is preliminary data.</text>
</comment>
<dbReference type="InterPro" id="IPR039446">
    <property type="entry name" value="DauR-like"/>
</dbReference>
<dbReference type="eggNOG" id="COG2964">
    <property type="taxonomic scope" value="Bacteria"/>
</dbReference>
<dbReference type="PANTHER" id="PTHR35568">
    <property type="entry name" value="TRANSCRIPTIONAL REGULATOR DAUR"/>
    <property type="match status" value="1"/>
</dbReference>
<evidence type="ECO:0000313" key="3">
    <source>
        <dbReference type="EMBL" id="ERF59397.1"/>
    </source>
</evidence>
<dbReference type="InterPro" id="IPR039445">
    <property type="entry name" value="DauR-like_HTH"/>
</dbReference>
<dbReference type="InterPro" id="IPR013559">
    <property type="entry name" value="YheO"/>
</dbReference>
<dbReference type="EMBL" id="AUZJ01000071">
    <property type="protein sequence ID" value="ERF59397.1"/>
    <property type="molecule type" value="Genomic_DNA"/>
</dbReference>
<accession>U1F610</accession>
<sequence>MTREKMKNDELKRFLPIVKMIGQTFGKNCEVVLHDLTMPKSSVVFVMNNHVTGRQDGQSFDHLITEVLLSPSLQNDQRCNYTFTLENGKKIKSSTVLIRNHADRVIGALCINIDITAIEASMDMLYNFIKPEANLFESGVDIEDISGVSDVFNDLLDRIISMSGEKRITKKDRLNLIEFMDTKGVFLVKGAVEKVAEKMGISAVTVYGYLDEIRRKNTQESRPQL</sequence>
<evidence type="ECO:0000259" key="2">
    <source>
        <dbReference type="Pfam" id="PF13309"/>
    </source>
</evidence>
<dbReference type="Pfam" id="PF08348">
    <property type="entry name" value="PAS_6"/>
    <property type="match status" value="1"/>
</dbReference>
<gene>
    <name evidence="4" type="ORF">HMPREF0860_1858</name>
    <name evidence="3" type="ORF">HMPREF1325_0873</name>
</gene>
<dbReference type="Proteomes" id="UP000016646">
    <property type="component" value="Unassembled WGS sequence"/>
</dbReference>
<keyword evidence="6" id="KW-1185">Reference proteome</keyword>
<dbReference type="EMBL" id="AVQI01000079">
    <property type="protein sequence ID" value="ERJ98921.1"/>
    <property type="molecule type" value="Genomic_DNA"/>
</dbReference>
<dbReference type="PANTHER" id="PTHR35568:SF1">
    <property type="entry name" value="TRANSCRIPTIONAL REGULATOR DAUR"/>
    <property type="match status" value="1"/>
</dbReference>
<reference evidence="5 6" key="1">
    <citation type="submission" date="2013-08" db="EMBL/GenBank/DDBJ databases">
        <authorList>
            <person name="Durkin A.S."/>
            <person name="Haft D.R."/>
            <person name="McCorrison J."/>
            <person name="Torralba M."/>
            <person name="Gillis M."/>
            <person name="Haft D.H."/>
            <person name="Methe B."/>
            <person name="Sutton G."/>
            <person name="Nelson K.E."/>
        </authorList>
    </citation>
    <scope>NUCLEOTIDE SEQUENCE [LARGE SCALE GENOMIC DNA]</scope>
    <source>
        <strain evidence="4 6">ATCC 35536</strain>
        <strain evidence="3 5">VPI DR56BR1116</strain>
    </source>
</reference>